<proteinExistence type="predicted"/>
<keyword evidence="7" id="KW-0732">Signal</keyword>
<evidence type="ECO:0000256" key="1">
    <source>
        <dbReference type="ARBA" id="ARBA00000085"/>
    </source>
</evidence>
<accession>A0ABR9ART6</accession>
<dbReference type="Gene3D" id="3.30.565.10">
    <property type="entry name" value="Histidine kinase-like ATPase, C-terminal domain"/>
    <property type="match status" value="1"/>
</dbReference>
<dbReference type="Proteomes" id="UP000647133">
    <property type="component" value="Unassembled WGS sequence"/>
</dbReference>
<reference evidence="10 11" key="1">
    <citation type="submission" date="2020-09" db="EMBL/GenBank/DDBJ databases">
        <title>Echinicola sp. CAU 1574 isolated from sand of Sido Beach.</title>
        <authorList>
            <person name="Kim W."/>
        </authorList>
    </citation>
    <scope>NUCLEOTIDE SEQUENCE [LARGE SCALE GENOMIC DNA]</scope>
    <source>
        <strain evidence="10 11">CAU 1574</strain>
    </source>
</reference>
<name>A0ABR9ART6_9BACT</name>
<dbReference type="PROSITE" id="PS50110">
    <property type="entry name" value="RESPONSE_REGULATORY"/>
    <property type="match status" value="2"/>
</dbReference>
<keyword evidence="6" id="KW-0472">Membrane</keyword>
<gene>
    <name evidence="10" type="ORF">IFO69_21080</name>
</gene>
<dbReference type="Pfam" id="PF02518">
    <property type="entry name" value="HATPase_c"/>
    <property type="match status" value="1"/>
</dbReference>
<dbReference type="RefSeq" id="WP_192012138.1">
    <property type="nucleotide sequence ID" value="NZ_JACYTQ010000012.1"/>
</dbReference>
<feature type="transmembrane region" description="Helical" evidence="6">
    <location>
        <begin position="356"/>
        <end position="376"/>
    </location>
</feature>
<dbReference type="PANTHER" id="PTHR45339:SF1">
    <property type="entry name" value="HYBRID SIGNAL TRANSDUCTION HISTIDINE KINASE J"/>
    <property type="match status" value="1"/>
</dbReference>
<dbReference type="EC" id="2.7.13.3" evidence="2"/>
<evidence type="ECO:0000313" key="11">
    <source>
        <dbReference type="Proteomes" id="UP000647133"/>
    </source>
</evidence>
<dbReference type="Gene3D" id="1.10.287.130">
    <property type="match status" value="1"/>
</dbReference>
<dbReference type="SMART" id="SM00028">
    <property type="entry name" value="TPR"/>
    <property type="match status" value="3"/>
</dbReference>
<dbReference type="InterPro" id="IPR001789">
    <property type="entry name" value="Sig_transdc_resp-reg_receiver"/>
</dbReference>
<dbReference type="InterPro" id="IPR003594">
    <property type="entry name" value="HATPase_dom"/>
</dbReference>
<evidence type="ECO:0000256" key="5">
    <source>
        <dbReference type="PROSITE-ProRule" id="PRU00169"/>
    </source>
</evidence>
<evidence type="ECO:0000313" key="10">
    <source>
        <dbReference type="EMBL" id="MBD8491259.1"/>
    </source>
</evidence>
<dbReference type="CDD" id="cd00082">
    <property type="entry name" value="HisKA"/>
    <property type="match status" value="1"/>
</dbReference>
<dbReference type="CDD" id="cd16922">
    <property type="entry name" value="HATPase_EvgS-ArcB-TorS-like"/>
    <property type="match status" value="1"/>
</dbReference>
<evidence type="ECO:0000259" key="9">
    <source>
        <dbReference type="PROSITE" id="PS50110"/>
    </source>
</evidence>
<comment type="caution">
    <text evidence="10">The sequence shown here is derived from an EMBL/GenBank/DDBJ whole genome shotgun (WGS) entry which is preliminary data.</text>
</comment>
<dbReference type="InterPro" id="IPR004358">
    <property type="entry name" value="Sig_transdc_His_kin-like_C"/>
</dbReference>
<dbReference type="SUPFAM" id="SSF47384">
    <property type="entry name" value="Homodimeric domain of signal transducing histidine kinase"/>
    <property type="match status" value="1"/>
</dbReference>
<evidence type="ECO:0000256" key="2">
    <source>
        <dbReference type="ARBA" id="ARBA00012438"/>
    </source>
</evidence>
<dbReference type="Gene3D" id="3.40.50.2300">
    <property type="match status" value="2"/>
</dbReference>
<dbReference type="PROSITE" id="PS50109">
    <property type="entry name" value="HIS_KIN"/>
    <property type="match status" value="1"/>
</dbReference>
<dbReference type="Pfam" id="PF13424">
    <property type="entry name" value="TPR_12"/>
    <property type="match status" value="2"/>
</dbReference>
<sequence length="904" mass="102661">MKNLIFIFAFILCLQNSLGSPLQVSSPQTSLSVEGKIDSLNNWAEVNIEKNIQDALYNSLEALELAKKENYTLGEAESMINLGWIYYRMNDYTKAIDYAFKGHQSIIPLNNPRLTVRSFFNIGAIYTEATGQMDVALEYFRKAYEKSLPLNDRVLTGRALNNIAFILCQIGNYDEAEKLITPFLSNQRNDFLESFALRTLGDIQAAKGDTTTALATYHNSYDILSNEKYYSTLVSCIIRISRIYMAQGEYFKAKLYLDKGNKISLSDNYKEHMIEINSMYSSYYEHLGNWKLALSYQKKYAALQDSLHNQVSSQNMGRLEAKFDFDQRLDAINTEMALNEKLINEKLEQQIFRRNIFLAGFILMIILVTIILFSTYRIRKSKQLAESANQAKSDFISSMSHEIRTPLNGVIGFSDLLTSTPLDNSQKQYITLINQSAKSLMEIVNDILDFSKIEAGKLEIETTTTNIYELGIETINLVAFQAHKKNLELILDIDESIPHLVLADQIRIKQILINLLSNAVKFTTRGEIELKILRLDSEAEGNANIRFSVRDTGTGINRKNQKKIFQAFTQEDSSTARKFGGTGLGLAISKKLLEMMNSEIHLQSEIDKGSNFWFDLDLTVLKEKNENEENINATDLNVLIIEDNQSHANVIQKLLHNMEANYELASSEREALELLETGQKFGLILVSQRLYNIDGANLVKKLKEQPDLIPASTKTVLMHNAFVQDLKIPSYLDAYLIKPVKRPNLAHIIKKITDNSPDEEAAQYHDQNPNLEELMQISPTIMVAEDNQVNMILTKKLLTSLIPKVNILEAKNGKQAIKIFKENNIDLIFMDIQMPGLNGYEATEAIREYENSDRHTPIIALTAGILNNERQKCLDSGLDDYTPKPMNKTAIANILIHWLTQKVS</sequence>
<keyword evidence="11" id="KW-1185">Reference proteome</keyword>
<dbReference type="SUPFAM" id="SSF55874">
    <property type="entry name" value="ATPase domain of HSP90 chaperone/DNA topoisomerase II/histidine kinase"/>
    <property type="match status" value="1"/>
</dbReference>
<dbReference type="Pfam" id="PF00512">
    <property type="entry name" value="HisKA"/>
    <property type="match status" value="1"/>
</dbReference>
<keyword evidence="4" id="KW-0902">Two-component regulatory system</keyword>
<keyword evidence="6" id="KW-1133">Transmembrane helix</keyword>
<dbReference type="CDD" id="cd17546">
    <property type="entry name" value="REC_hyHK_CKI1_RcsC-like"/>
    <property type="match status" value="1"/>
</dbReference>
<dbReference type="InterPro" id="IPR036890">
    <property type="entry name" value="HATPase_C_sf"/>
</dbReference>
<dbReference type="SUPFAM" id="SSF52172">
    <property type="entry name" value="CheY-like"/>
    <property type="match status" value="2"/>
</dbReference>
<keyword evidence="6" id="KW-0812">Transmembrane</keyword>
<evidence type="ECO:0000256" key="7">
    <source>
        <dbReference type="SAM" id="SignalP"/>
    </source>
</evidence>
<dbReference type="PRINTS" id="PR00344">
    <property type="entry name" value="BCTRLSENSOR"/>
</dbReference>
<dbReference type="EMBL" id="JACYTQ010000012">
    <property type="protein sequence ID" value="MBD8491259.1"/>
    <property type="molecule type" value="Genomic_DNA"/>
</dbReference>
<feature type="domain" description="Response regulatory" evidence="9">
    <location>
        <begin position="637"/>
        <end position="753"/>
    </location>
</feature>
<feature type="domain" description="Response regulatory" evidence="9">
    <location>
        <begin position="780"/>
        <end position="899"/>
    </location>
</feature>
<dbReference type="InterPro" id="IPR019734">
    <property type="entry name" value="TPR_rpt"/>
</dbReference>
<organism evidence="10 11">
    <name type="scientific">Echinicola arenosa</name>
    <dbReference type="NCBI Taxonomy" id="2774144"/>
    <lineage>
        <taxon>Bacteria</taxon>
        <taxon>Pseudomonadati</taxon>
        <taxon>Bacteroidota</taxon>
        <taxon>Cytophagia</taxon>
        <taxon>Cytophagales</taxon>
        <taxon>Cyclobacteriaceae</taxon>
        <taxon>Echinicola</taxon>
    </lineage>
</organism>
<dbReference type="InterPro" id="IPR011990">
    <property type="entry name" value="TPR-like_helical_dom_sf"/>
</dbReference>
<dbReference type="Pfam" id="PF00072">
    <property type="entry name" value="Response_reg"/>
    <property type="match status" value="2"/>
</dbReference>
<protein>
    <recommendedName>
        <fullName evidence="2">histidine kinase</fullName>
        <ecNumber evidence="2">2.7.13.3</ecNumber>
    </recommendedName>
</protein>
<dbReference type="SMART" id="SM00448">
    <property type="entry name" value="REC"/>
    <property type="match status" value="2"/>
</dbReference>
<evidence type="ECO:0000256" key="3">
    <source>
        <dbReference type="ARBA" id="ARBA00022553"/>
    </source>
</evidence>
<feature type="signal peptide" evidence="7">
    <location>
        <begin position="1"/>
        <end position="19"/>
    </location>
</feature>
<evidence type="ECO:0000259" key="8">
    <source>
        <dbReference type="PROSITE" id="PS50109"/>
    </source>
</evidence>
<comment type="caution">
    <text evidence="5">Lacks conserved residue(s) required for the propagation of feature annotation.</text>
</comment>
<dbReference type="CDD" id="cd00156">
    <property type="entry name" value="REC"/>
    <property type="match status" value="1"/>
</dbReference>
<dbReference type="SMART" id="SM00387">
    <property type="entry name" value="HATPase_c"/>
    <property type="match status" value="1"/>
</dbReference>
<dbReference type="InterPro" id="IPR003661">
    <property type="entry name" value="HisK_dim/P_dom"/>
</dbReference>
<evidence type="ECO:0000256" key="4">
    <source>
        <dbReference type="ARBA" id="ARBA00023012"/>
    </source>
</evidence>
<feature type="modified residue" description="4-aspartylphosphate" evidence="5">
    <location>
        <position position="831"/>
    </location>
</feature>
<dbReference type="SUPFAM" id="SSF48452">
    <property type="entry name" value="TPR-like"/>
    <property type="match status" value="2"/>
</dbReference>
<keyword evidence="3 5" id="KW-0597">Phosphoprotein</keyword>
<dbReference type="InterPro" id="IPR005467">
    <property type="entry name" value="His_kinase_dom"/>
</dbReference>
<dbReference type="InterPro" id="IPR011006">
    <property type="entry name" value="CheY-like_superfamily"/>
</dbReference>
<evidence type="ECO:0000256" key="6">
    <source>
        <dbReference type="SAM" id="Phobius"/>
    </source>
</evidence>
<dbReference type="SMART" id="SM00388">
    <property type="entry name" value="HisKA"/>
    <property type="match status" value="1"/>
</dbReference>
<dbReference type="Gene3D" id="1.25.40.10">
    <property type="entry name" value="Tetratricopeptide repeat domain"/>
    <property type="match status" value="2"/>
</dbReference>
<dbReference type="PANTHER" id="PTHR45339">
    <property type="entry name" value="HYBRID SIGNAL TRANSDUCTION HISTIDINE KINASE J"/>
    <property type="match status" value="1"/>
</dbReference>
<comment type="catalytic activity">
    <reaction evidence="1">
        <text>ATP + protein L-histidine = ADP + protein N-phospho-L-histidine.</text>
        <dbReference type="EC" id="2.7.13.3"/>
    </reaction>
</comment>
<feature type="domain" description="Histidine kinase" evidence="8">
    <location>
        <begin position="398"/>
        <end position="620"/>
    </location>
</feature>
<feature type="chain" id="PRO_5046816271" description="histidine kinase" evidence="7">
    <location>
        <begin position="20"/>
        <end position="904"/>
    </location>
</feature>
<dbReference type="InterPro" id="IPR036097">
    <property type="entry name" value="HisK_dim/P_sf"/>
</dbReference>